<protein>
    <recommendedName>
        <fullName evidence="3">UDENN domain-containing protein</fullName>
    </recommendedName>
</protein>
<dbReference type="Proteomes" id="UP000314982">
    <property type="component" value="Unassembled WGS sequence"/>
</dbReference>
<sequence>MAVKIHMEENTESSLPWVRFSSWLECVCVVTFDLELGQAIELVYPHHVKLTEKEKTSVCYLSFPDSYSARAGPFLWLCLLQTSQGRRRQEATFRSLLYWCPDYRMSTSFGPCCRS</sequence>
<dbReference type="PANTHER" id="PTHR13677">
    <property type="entry name" value="LD41638P"/>
    <property type="match status" value="1"/>
</dbReference>
<proteinExistence type="predicted"/>
<reference evidence="1" key="3">
    <citation type="submission" date="2025-09" db="UniProtKB">
        <authorList>
            <consortium name="Ensembl"/>
        </authorList>
    </citation>
    <scope>IDENTIFICATION</scope>
</reference>
<keyword evidence="2" id="KW-1185">Reference proteome</keyword>
<dbReference type="PANTHER" id="PTHR13677:SF2">
    <property type="entry name" value="PROTEIN DENND6B"/>
    <property type="match status" value="1"/>
</dbReference>
<dbReference type="GO" id="GO:0055037">
    <property type="term" value="C:recycling endosome"/>
    <property type="evidence" value="ECO:0007669"/>
    <property type="project" value="TreeGrafter"/>
</dbReference>
<dbReference type="GO" id="GO:0005085">
    <property type="term" value="F:guanyl-nucleotide exchange factor activity"/>
    <property type="evidence" value="ECO:0007669"/>
    <property type="project" value="InterPro"/>
</dbReference>
<reference evidence="2" key="1">
    <citation type="submission" date="2018-06" db="EMBL/GenBank/DDBJ databases">
        <title>Genome assembly of Danube salmon.</title>
        <authorList>
            <person name="Macqueen D.J."/>
            <person name="Gundappa M.K."/>
        </authorList>
    </citation>
    <scope>NUCLEOTIDE SEQUENCE [LARGE SCALE GENOMIC DNA]</scope>
</reference>
<dbReference type="GeneTree" id="ENSGT00390000005529"/>
<reference evidence="1" key="2">
    <citation type="submission" date="2025-08" db="UniProtKB">
        <authorList>
            <consortium name="Ensembl"/>
        </authorList>
    </citation>
    <scope>IDENTIFICATION</scope>
</reference>
<dbReference type="InterPro" id="IPR024224">
    <property type="entry name" value="DENND6"/>
</dbReference>
<evidence type="ECO:0008006" key="3">
    <source>
        <dbReference type="Google" id="ProtNLM"/>
    </source>
</evidence>
<dbReference type="AlphaFoldDB" id="A0A4W5NKW3"/>
<dbReference type="STRING" id="62062.ENSHHUP00000049814"/>
<evidence type="ECO:0000313" key="1">
    <source>
        <dbReference type="Ensembl" id="ENSHHUP00000049814.1"/>
    </source>
</evidence>
<name>A0A4W5NKW3_9TELE</name>
<evidence type="ECO:0000313" key="2">
    <source>
        <dbReference type="Proteomes" id="UP000314982"/>
    </source>
</evidence>
<organism evidence="1 2">
    <name type="scientific">Hucho hucho</name>
    <name type="common">huchen</name>
    <dbReference type="NCBI Taxonomy" id="62062"/>
    <lineage>
        <taxon>Eukaryota</taxon>
        <taxon>Metazoa</taxon>
        <taxon>Chordata</taxon>
        <taxon>Craniata</taxon>
        <taxon>Vertebrata</taxon>
        <taxon>Euteleostomi</taxon>
        <taxon>Actinopterygii</taxon>
        <taxon>Neopterygii</taxon>
        <taxon>Teleostei</taxon>
        <taxon>Protacanthopterygii</taxon>
        <taxon>Salmoniformes</taxon>
        <taxon>Salmonidae</taxon>
        <taxon>Salmoninae</taxon>
        <taxon>Hucho</taxon>
    </lineage>
</organism>
<accession>A0A4W5NKW3</accession>
<dbReference type="Ensembl" id="ENSHHUT00000051603.1">
    <property type="protein sequence ID" value="ENSHHUP00000049814.1"/>
    <property type="gene ID" value="ENSHHUG00000030109.1"/>
</dbReference>